<evidence type="ECO:0000313" key="4">
    <source>
        <dbReference type="Proteomes" id="UP000005446"/>
    </source>
</evidence>
<name>H0EQT5_GLAL7</name>
<evidence type="ECO:0000313" key="3">
    <source>
        <dbReference type="EMBL" id="EHK99101.1"/>
    </source>
</evidence>
<evidence type="ECO:0000256" key="1">
    <source>
        <dbReference type="SAM" id="MobiDB-lite"/>
    </source>
</evidence>
<sequence length="114" mass="12816">MKTTTILLPLALTLPSIWAWEFEVGSSYYYGSSNKGCTAKNMPEGTFWRWDRDPSEDCCLRLLLALLPPLKHNALPLPKPLGPPSNPTQTPILQALPKRRRSSHPIHNLHPPLP</sequence>
<keyword evidence="4" id="KW-1185">Reference proteome</keyword>
<feature type="compositionally biased region" description="Pro residues" evidence="1">
    <location>
        <begin position="77"/>
        <end position="86"/>
    </location>
</feature>
<dbReference type="InParanoid" id="H0EQT5"/>
<feature type="signal peptide" evidence="2">
    <location>
        <begin position="1"/>
        <end position="19"/>
    </location>
</feature>
<feature type="chain" id="PRO_5003532274" description="Secreted protein" evidence="2">
    <location>
        <begin position="20"/>
        <end position="114"/>
    </location>
</feature>
<gene>
    <name evidence="3" type="ORF">M7I_5042</name>
</gene>
<comment type="caution">
    <text evidence="3">The sequence shown here is derived from an EMBL/GenBank/DDBJ whole genome shotgun (WGS) entry which is preliminary data.</text>
</comment>
<feature type="region of interest" description="Disordered" evidence="1">
    <location>
        <begin position="77"/>
        <end position="114"/>
    </location>
</feature>
<dbReference type="AlphaFoldDB" id="H0EQT5"/>
<protein>
    <recommendedName>
        <fullName evidence="5">Secreted protein</fullName>
    </recommendedName>
</protein>
<evidence type="ECO:0008006" key="5">
    <source>
        <dbReference type="Google" id="ProtNLM"/>
    </source>
</evidence>
<accession>H0EQT5</accession>
<organism evidence="3 4">
    <name type="scientific">Glarea lozoyensis (strain ATCC 74030 / MF5533)</name>
    <dbReference type="NCBI Taxonomy" id="1104152"/>
    <lineage>
        <taxon>Eukaryota</taxon>
        <taxon>Fungi</taxon>
        <taxon>Dikarya</taxon>
        <taxon>Ascomycota</taxon>
        <taxon>Pezizomycotina</taxon>
        <taxon>Leotiomycetes</taxon>
        <taxon>Helotiales</taxon>
        <taxon>Helotiaceae</taxon>
        <taxon>Glarea</taxon>
    </lineage>
</organism>
<dbReference type="HOGENOM" id="CLU_2121325_0_0_1"/>
<reference evidence="3 4" key="1">
    <citation type="journal article" date="2012" name="Eukaryot. Cell">
        <title>Genome sequence of the fungus Glarea lozoyensis: the first genome sequence of a species from the Helotiaceae family.</title>
        <authorList>
            <person name="Youssar L."/>
            <person name="Gruening B.A."/>
            <person name="Erxleben A."/>
            <person name="Guenther S."/>
            <person name="Huettel W."/>
        </authorList>
    </citation>
    <scope>NUCLEOTIDE SEQUENCE [LARGE SCALE GENOMIC DNA]</scope>
    <source>
        <strain evidence="4">ATCC 74030 / MF5533</strain>
    </source>
</reference>
<evidence type="ECO:0000256" key="2">
    <source>
        <dbReference type="SAM" id="SignalP"/>
    </source>
</evidence>
<dbReference type="Proteomes" id="UP000005446">
    <property type="component" value="Unassembled WGS sequence"/>
</dbReference>
<dbReference type="EMBL" id="AGUE01000128">
    <property type="protein sequence ID" value="EHK99101.1"/>
    <property type="molecule type" value="Genomic_DNA"/>
</dbReference>
<keyword evidence="2" id="KW-0732">Signal</keyword>
<proteinExistence type="predicted"/>